<dbReference type="AlphaFoldDB" id="A0A1I7XFA9"/>
<name>A0A1I7XFA9_HETBA</name>
<sequence>MDEADMLLDESFTEVLTNIFSVVPVANSITNPVNKDTGIIILKEILFSSVYNNEFYPGARIIFCSASCPEELECLAEGIVDRASLSYVKSPKLHTLLPNLEMKFIRYVHKIEGIRCNTDADESVV</sequence>
<dbReference type="InterPro" id="IPR027417">
    <property type="entry name" value="P-loop_NTPase"/>
</dbReference>
<dbReference type="Gene3D" id="3.40.50.300">
    <property type="entry name" value="P-loop containing nucleotide triphosphate hydrolases"/>
    <property type="match status" value="1"/>
</dbReference>
<keyword evidence="1" id="KW-1185">Reference proteome</keyword>
<organism evidence="1 2">
    <name type="scientific">Heterorhabditis bacteriophora</name>
    <name type="common">Entomopathogenic nematode worm</name>
    <dbReference type="NCBI Taxonomy" id="37862"/>
    <lineage>
        <taxon>Eukaryota</taxon>
        <taxon>Metazoa</taxon>
        <taxon>Ecdysozoa</taxon>
        <taxon>Nematoda</taxon>
        <taxon>Chromadorea</taxon>
        <taxon>Rhabditida</taxon>
        <taxon>Rhabditina</taxon>
        <taxon>Rhabditomorpha</taxon>
        <taxon>Strongyloidea</taxon>
        <taxon>Heterorhabditidae</taxon>
        <taxon>Heterorhabditis</taxon>
    </lineage>
</organism>
<dbReference type="Proteomes" id="UP000095283">
    <property type="component" value="Unplaced"/>
</dbReference>
<accession>A0A1I7XFA9</accession>
<protein>
    <submittedName>
        <fullName evidence="2">Helicase ATP-binding domain-containing protein</fullName>
    </submittedName>
</protein>
<proteinExistence type="predicted"/>
<evidence type="ECO:0000313" key="1">
    <source>
        <dbReference type="Proteomes" id="UP000095283"/>
    </source>
</evidence>
<dbReference type="WBParaSite" id="Hba_16020">
    <property type="protein sequence ID" value="Hba_16020"/>
    <property type="gene ID" value="Hba_16020"/>
</dbReference>
<evidence type="ECO:0000313" key="2">
    <source>
        <dbReference type="WBParaSite" id="Hba_16020"/>
    </source>
</evidence>
<reference evidence="2" key="1">
    <citation type="submission" date="2016-11" db="UniProtKB">
        <authorList>
            <consortium name="WormBaseParasite"/>
        </authorList>
    </citation>
    <scope>IDENTIFICATION</scope>
</reference>